<accession>A0A0R2U8I6</accession>
<name>A0A0R2U8I6_9GAMM</name>
<evidence type="ECO:0000313" key="2">
    <source>
        <dbReference type="EMBL" id="KRO95813.1"/>
    </source>
</evidence>
<dbReference type="EMBL" id="LICA01000072">
    <property type="protein sequence ID" value="KRO95813.1"/>
    <property type="molecule type" value="Genomic_DNA"/>
</dbReference>
<feature type="transmembrane region" description="Helical" evidence="1">
    <location>
        <begin position="58"/>
        <end position="91"/>
    </location>
</feature>
<comment type="caution">
    <text evidence="2">The sequence shown here is derived from an EMBL/GenBank/DDBJ whole genome shotgun (WGS) entry which is preliminary data.</text>
</comment>
<proteinExistence type="predicted"/>
<organism evidence="2 3">
    <name type="scientific">SAR92 bacterium BACL26 MAG-121220-bin70</name>
    <dbReference type="NCBI Taxonomy" id="1655626"/>
    <lineage>
        <taxon>Bacteria</taxon>
        <taxon>Pseudomonadati</taxon>
        <taxon>Pseudomonadota</taxon>
        <taxon>Gammaproteobacteria</taxon>
        <taxon>Cellvibrionales</taxon>
        <taxon>Porticoccaceae</taxon>
        <taxon>SAR92 clade</taxon>
    </lineage>
</organism>
<gene>
    <name evidence="2" type="ORF">ABS24_09090</name>
</gene>
<protein>
    <recommendedName>
        <fullName evidence="4">Transmembrane protein</fullName>
    </recommendedName>
</protein>
<feature type="transmembrane region" description="Helical" evidence="1">
    <location>
        <begin position="12"/>
        <end position="38"/>
    </location>
</feature>
<evidence type="ECO:0008006" key="4">
    <source>
        <dbReference type="Google" id="ProtNLM"/>
    </source>
</evidence>
<keyword evidence="1" id="KW-1133">Transmembrane helix</keyword>
<reference evidence="2 3" key="1">
    <citation type="submission" date="2015-10" db="EMBL/GenBank/DDBJ databases">
        <title>Metagenome-Assembled Genomes uncover a global brackish microbiome.</title>
        <authorList>
            <person name="Hugerth L.W."/>
            <person name="Larsson J."/>
            <person name="Alneberg J."/>
            <person name="Lindh M.V."/>
            <person name="Legrand C."/>
            <person name="Pinhassi J."/>
            <person name="Andersson A.F."/>
        </authorList>
    </citation>
    <scope>NUCLEOTIDE SEQUENCE [LARGE SCALE GENOMIC DNA]</scope>
    <source>
        <strain evidence="2">BACL26 MAG-121220-bin70</strain>
    </source>
</reference>
<keyword evidence="1" id="KW-0812">Transmembrane</keyword>
<evidence type="ECO:0000256" key="1">
    <source>
        <dbReference type="SAM" id="Phobius"/>
    </source>
</evidence>
<sequence length="108" mass="12376">MADQSKNKNLTLLVYLLQALGFVTGGLTAIAALVINYIKMDEVSGSWLEGHFRWQVNTFWYGLLWTVLAWLSWLVLLGWLSVALVTIWLIYRIVKGAIYLNDDKPIIF</sequence>
<evidence type="ECO:0000313" key="3">
    <source>
        <dbReference type="Proteomes" id="UP000051213"/>
    </source>
</evidence>
<dbReference type="Proteomes" id="UP000051213">
    <property type="component" value="Unassembled WGS sequence"/>
</dbReference>
<dbReference type="AlphaFoldDB" id="A0A0R2U8I6"/>
<keyword evidence="1" id="KW-0472">Membrane</keyword>